<dbReference type="GO" id="GO:0008897">
    <property type="term" value="F:holo-[acyl-carrier-protein] synthase activity"/>
    <property type="evidence" value="ECO:0007669"/>
    <property type="project" value="UniProtKB-UniRule"/>
</dbReference>
<evidence type="ECO:0000256" key="2">
    <source>
        <dbReference type="ARBA" id="ARBA00022679"/>
    </source>
</evidence>
<dbReference type="OrthoDB" id="517356at2"/>
<dbReference type="NCBIfam" id="TIGR00556">
    <property type="entry name" value="pantethn_trn"/>
    <property type="match status" value="1"/>
</dbReference>
<evidence type="ECO:0000256" key="1">
    <source>
        <dbReference type="ARBA" id="ARBA00022516"/>
    </source>
</evidence>
<dbReference type="InterPro" id="IPR037143">
    <property type="entry name" value="4-PPantetheinyl_Trfase_dom_sf"/>
</dbReference>
<gene>
    <name evidence="8 10" type="primary">acpS</name>
    <name evidence="10" type="ORF">F7O84_05590</name>
</gene>
<comment type="subcellular location">
    <subcellularLocation>
        <location evidence="8">Cytoplasm</location>
    </subcellularLocation>
</comment>
<dbReference type="InterPro" id="IPR002582">
    <property type="entry name" value="ACPS"/>
</dbReference>
<evidence type="ECO:0000256" key="6">
    <source>
        <dbReference type="ARBA" id="ARBA00023098"/>
    </source>
</evidence>
<keyword evidence="8" id="KW-0963">Cytoplasm</keyword>
<keyword evidence="11" id="KW-1185">Reference proteome</keyword>
<keyword evidence="1 8" id="KW-0444">Lipid biosynthesis</keyword>
<dbReference type="Gene3D" id="3.90.470.20">
    <property type="entry name" value="4'-phosphopantetheinyl transferase domain"/>
    <property type="match status" value="1"/>
</dbReference>
<evidence type="ECO:0000256" key="8">
    <source>
        <dbReference type="HAMAP-Rule" id="MF_00101"/>
    </source>
</evidence>
<dbReference type="EMBL" id="WAGX01000004">
    <property type="protein sequence ID" value="KAB1439858.1"/>
    <property type="molecule type" value="Genomic_DNA"/>
</dbReference>
<organism evidence="10 11">
    <name type="scientific">Candidatus Galacturonatibacter soehngenii</name>
    <dbReference type="NCBI Taxonomy" id="2307010"/>
    <lineage>
        <taxon>Bacteria</taxon>
        <taxon>Bacillati</taxon>
        <taxon>Bacillota</taxon>
        <taxon>Clostridia</taxon>
        <taxon>Lachnospirales</taxon>
        <taxon>Lachnospiraceae</taxon>
        <taxon>Candidatus Galacturonatibacter</taxon>
    </lineage>
</organism>
<evidence type="ECO:0000313" key="10">
    <source>
        <dbReference type="EMBL" id="KAB1439858.1"/>
    </source>
</evidence>
<evidence type="ECO:0000313" key="11">
    <source>
        <dbReference type="Proteomes" id="UP000461768"/>
    </source>
</evidence>
<reference evidence="10 11" key="2">
    <citation type="submission" date="2020-02" db="EMBL/GenBank/DDBJ databases">
        <title>Candidatus Galacturonibacter soehngenii shows hetero-acetogenic catabolism of galacturonic acid but lacks a canonical carbon monoxide dehydrogenase/acetyl-CoA synthase complex.</title>
        <authorList>
            <person name="Diender M."/>
            <person name="Stouten G.R."/>
            <person name="Petersen J.F."/>
            <person name="Nielsen P.H."/>
            <person name="Dueholm M.S."/>
            <person name="Pronk J.T."/>
            <person name="Van Loosdrecht M.C.M."/>
        </authorList>
    </citation>
    <scope>NUCLEOTIDE SEQUENCE [LARGE SCALE GENOMIC DNA]</scope>
    <source>
        <strain evidence="10">GalUA</strain>
    </source>
</reference>
<dbReference type="HAMAP" id="MF_00101">
    <property type="entry name" value="AcpS"/>
    <property type="match status" value="1"/>
</dbReference>
<dbReference type="RefSeq" id="WP_151142814.1">
    <property type="nucleotide sequence ID" value="NZ_WAGX01000004.1"/>
</dbReference>
<comment type="catalytic activity">
    <reaction evidence="8">
        <text>apo-[ACP] + CoA = holo-[ACP] + adenosine 3',5'-bisphosphate + H(+)</text>
        <dbReference type="Rhea" id="RHEA:12068"/>
        <dbReference type="Rhea" id="RHEA-COMP:9685"/>
        <dbReference type="Rhea" id="RHEA-COMP:9690"/>
        <dbReference type="ChEBI" id="CHEBI:15378"/>
        <dbReference type="ChEBI" id="CHEBI:29999"/>
        <dbReference type="ChEBI" id="CHEBI:57287"/>
        <dbReference type="ChEBI" id="CHEBI:58343"/>
        <dbReference type="ChEBI" id="CHEBI:64479"/>
        <dbReference type="EC" id="2.7.8.7"/>
    </reaction>
</comment>
<comment type="function">
    <text evidence="8">Transfers the 4'-phosphopantetheine moiety from coenzyme A to a Ser of acyl-carrier-protein.</text>
</comment>
<keyword evidence="2 8" id="KW-0808">Transferase</keyword>
<dbReference type="GO" id="GO:0006633">
    <property type="term" value="P:fatty acid biosynthetic process"/>
    <property type="evidence" value="ECO:0007669"/>
    <property type="project" value="UniProtKB-UniRule"/>
</dbReference>
<comment type="cofactor">
    <cofactor evidence="8">
        <name>Mg(2+)</name>
        <dbReference type="ChEBI" id="CHEBI:18420"/>
    </cofactor>
</comment>
<dbReference type="InterPro" id="IPR004568">
    <property type="entry name" value="Ppantetheine-prot_Trfase_dom"/>
</dbReference>
<feature type="binding site" evidence="8">
    <location>
        <position position="8"/>
    </location>
    <ligand>
        <name>Mg(2+)</name>
        <dbReference type="ChEBI" id="CHEBI:18420"/>
    </ligand>
</feature>
<proteinExistence type="inferred from homology"/>
<keyword evidence="3 8" id="KW-0479">Metal-binding</keyword>
<dbReference type="EC" id="2.7.8.7" evidence="8"/>
<dbReference type="InterPro" id="IPR008278">
    <property type="entry name" value="4-PPantetheinyl_Trfase_dom"/>
</dbReference>
<evidence type="ECO:0000256" key="7">
    <source>
        <dbReference type="ARBA" id="ARBA00023160"/>
    </source>
</evidence>
<dbReference type="GO" id="GO:0005737">
    <property type="term" value="C:cytoplasm"/>
    <property type="evidence" value="ECO:0007669"/>
    <property type="project" value="UniProtKB-SubCell"/>
</dbReference>
<comment type="caution">
    <text evidence="10">The sequence shown here is derived from an EMBL/GenBank/DDBJ whole genome shotgun (WGS) entry which is preliminary data.</text>
</comment>
<dbReference type="GO" id="GO:0000287">
    <property type="term" value="F:magnesium ion binding"/>
    <property type="evidence" value="ECO:0007669"/>
    <property type="project" value="UniProtKB-UniRule"/>
</dbReference>
<dbReference type="AlphaFoldDB" id="A0A7V7UHD0"/>
<protein>
    <recommendedName>
        <fullName evidence="8">Holo-[acyl-carrier-protein] synthase</fullName>
        <shortName evidence="8">Holo-ACP synthase</shortName>
        <ecNumber evidence="8">2.7.8.7</ecNumber>
    </recommendedName>
    <alternativeName>
        <fullName evidence="8">4'-phosphopantetheinyl transferase AcpS</fullName>
    </alternativeName>
</protein>
<comment type="similarity">
    <text evidence="8">Belongs to the P-Pant transferase superfamily. AcpS family.</text>
</comment>
<dbReference type="Pfam" id="PF01648">
    <property type="entry name" value="ACPS"/>
    <property type="match status" value="1"/>
</dbReference>
<evidence type="ECO:0000256" key="3">
    <source>
        <dbReference type="ARBA" id="ARBA00022723"/>
    </source>
</evidence>
<dbReference type="SUPFAM" id="SSF56214">
    <property type="entry name" value="4'-phosphopantetheinyl transferase"/>
    <property type="match status" value="1"/>
</dbReference>
<accession>A0A7V7UHD0</accession>
<feature type="binding site" evidence="8">
    <location>
        <position position="52"/>
    </location>
    <ligand>
        <name>Mg(2+)</name>
        <dbReference type="ChEBI" id="CHEBI:18420"/>
    </ligand>
</feature>
<keyword evidence="5 8" id="KW-0460">Magnesium</keyword>
<dbReference type="NCBIfam" id="TIGR00516">
    <property type="entry name" value="acpS"/>
    <property type="match status" value="1"/>
</dbReference>
<evidence type="ECO:0000259" key="9">
    <source>
        <dbReference type="Pfam" id="PF01648"/>
    </source>
</evidence>
<name>A0A7V7UHD0_9FIRM</name>
<evidence type="ECO:0000256" key="4">
    <source>
        <dbReference type="ARBA" id="ARBA00022832"/>
    </source>
</evidence>
<sequence>MIIGIGTDLIEIQRIKKACAREAFFVRCFTDKERELIGKNYTKAAGNFAVKEAVSKVFGTGIRGFELIDIEVLRDELGRPYVNLYRNALIIAKKNKITKLHVSISNTKDFALAYVVGES</sequence>
<keyword evidence="6 8" id="KW-0443">Lipid metabolism</keyword>
<keyword evidence="7 8" id="KW-0275">Fatty acid biosynthesis</keyword>
<reference evidence="10 11" key="1">
    <citation type="submission" date="2019-09" db="EMBL/GenBank/DDBJ databases">
        <authorList>
            <person name="Valk L.C."/>
        </authorList>
    </citation>
    <scope>NUCLEOTIDE SEQUENCE [LARGE SCALE GENOMIC DNA]</scope>
    <source>
        <strain evidence="10">GalUA</strain>
    </source>
</reference>
<evidence type="ECO:0000256" key="5">
    <source>
        <dbReference type="ARBA" id="ARBA00022842"/>
    </source>
</evidence>
<keyword evidence="4 8" id="KW-0276">Fatty acid metabolism</keyword>
<feature type="domain" description="4'-phosphopantetheinyl transferase" evidence="9">
    <location>
        <begin position="4"/>
        <end position="114"/>
    </location>
</feature>
<dbReference type="Proteomes" id="UP000461768">
    <property type="component" value="Unassembled WGS sequence"/>
</dbReference>